<dbReference type="GeneID" id="111100510"/>
<gene>
    <name evidence="3" type="primary">LOC111100510</name>
</gene>
<organism evidence="2 3">
    <name type="scientific">Crassostrea virginica</name>
    <name type="common">Eastern oyster</name>
    <dbReference type="NCBI Taxonomy" id="6565"/>
    <lineage>
        <taxon>Eukaryota</taxon>
        <taxon>Metazoa</taxon>
        <taxon>Spiralia</taxon>
        <taxon>Lophotrochozoa</taxon>
        <taxon>Mollusca</taxon>
        <taxon>Bivalvia</taxon>
        <taxon>Autobranchia</taxon>
        <taxon>Pteriomorphia</taxon>
        <taxon>Ostreida</taxon>
        <taxon>Ostreoidea</taxon>
        <taxon>Ostreidae</taxon>
        <taxon>Crassostrea</taxon>
    </lineage>
</organism>
<evidence type="ECO:0000313" key="2">
    <source>
        <dbReference type="Proteomes" id="UP000694844"/>
    </source>
</evidence>
<feature type="coiled-coil region" evidence="1">
    <location>
        <begin position="147"/>
        <end position="174"/>
    </location>
</feature>
<keyword evidence="2" id="KW-1185">Reference proteome</keyword>
<dbReference type="RefSeq" id="XP_022288172.1">
    <property type="nucleotide sequence ID" value="XM_022432464.1"/>
</dbReference>
<dbReference type="Proteomes" id="UP000694844">
    <property type="component" value="Chromosome 6"/>
</dbReference>
<sequence>MADVNENLSKRKIWVQLKRLDQTEKDAEWREEEEQKFVRSINLRDQDEANEVKRRLCEAFQILEEGVVFKLRNHRGSLIPIKKNIPVNSKSVPYILEVVRVHQNVTPKAKSVKISNQTETMKKRIEDILKRVENIESVTPGLDLRRTERVDTEIKELENKLVFLQKRLNEAEVTQWKGMFRKNPLW</sequence>
<name>A0A8B8A9M7_CRAVI</name>
<accession>A0A8B8A9M7</accession>
<keyword evidence="1" id="KW-0175">Coiled coil</keyword>
<evidence type="ECO:0000313" key="3">
    <source>
        <dbReference type="RefSeq" id="XP_022288172.1"/>
    </source>
</evidence>
<dbReference type="AlphaFoldDB" id="A0A8B8A9M7"/>
<dbReference type="OrthoDB" id="7659889at2759"/>
<reference evidence="3" key="1">
    <citation type="submission" date="2025-08" db="UniProtKB">
        <authorList>
            <consortium name="RefSeq"/>
        </authorList>
    </citation>
    <scope>IDENTIFICATION</scope>
    <source>
        <tissue evidence="3">Whole sample</tissue>
    </source>
</reference>
<protein>
    <submittedName>
        <fullName evidence="3">Uncharacterized protein LOC111100510 isoform X1</fullName>
    </submittedName>
</protein>
<evidence type="ECO:0000256" key="1">
    <source>
        <dbReference type="SAM" id="Coils"/>
    </source>
</evidence>
<dbReference type="KEGG" id="cvn:111100510"/>
<proteinExistence type="predicted"/>